<evidence type="ECO:0000256" key="1">
    <source>
        <dbReference type="ARBA" id="ARBA00022801"/>
    </source>
</evidence>
<dbReference type="Proteomes" id="UP000186260">
    <property type="component" value="Chromosome"/>
</dbReference>
<dbReference type="NCBIfam" id="NF033745">
    <property type="entry name" value="class_C_sortase"/>
    <property type="match status" value="1"/>
</dbReference>
<dbReference type="InterPro" id="IPR005754">
    <property type="entry name" value="Sortase"/>
</dbReference>
<feature type="compositionally biased region" description="Basic residues" evidence="2">
    <location>
        <begin position="336"/>
        <end position="358"/>
    </location>
</feature>
<dbReference type="NCBIfam" id="TIGR01076">
    <property type="entry name" value="sortase_fam"/>
    <property type="match status" value="1"/>
</dbReference>
<dbReference type="EMBL" id="CP019058">
    <property type="protein sequence ID" value="APW19405.1"/>
    <property type="molecule type" value="Genomic_DNA"/>
</dbReference>
<dbReference type="Gene3D" id="2.40.260.10">
    <property type="entry name" value="Sortase"/>
    <property type="match status" value="1"/>
</dbReference>
<dbReference type="Pfam" id="PF04203">
    <property type="entry name" value="Sortase"/>
    <property type="match status" value="1"/>
</dbReference>
<keyword evidence="3" id="KW-0812">Transmembrane</keyword>
<feature type="region of interest" description="Disordered" evidence="2">
    <location>
        <begin position="301"/>
        <end position="360"/>
    </location>
</feature>
<keyword evidence="5" id="KW-1185">Reference proteome</keyword>
<reference evidence="5" key="1">
    <citation type="submission" date="2017-01" db="EMBL/GenBank/DDBJ databases">
        <title>Gardnerella vaginalis bacteremia associated with severe acute encephalopathy in a young female patient: Case Report and characterization of the isolate.</title>
        <authorList>
            <person name="Tankovic J."/>
            <person name="Timinskas A."/>
            <person name="Zilnyte M."/>
            <person name="Janulaitiene M."/>
            <person name="Zvirbliene A."/>
            <person name="Pleckaityte M."/>
        </authorList>
    </citation>
    <scope>NUCLEOTIDE SEQUENCE [LARGE SCALE GENOMIC DNA]</scope>
    <source>
        <strain evidence="5">GV37</strain>
    </source>
</reference>
<sequence length="374" mass="41043">MSKINSCNNDKNWHFSKSCIVPALLLLASFASLIYPHAAMWLSQYHMSEVAAEYAKLITHAVPAPHEQLRRAREYNSKLSSGAIYEANTNIPTSHGETSDASQDYWDQLKVNDDGLMARLRIKKIDLDLPVYHGTEDATLLKGLGHLRGTSLPVGGKGTRSVITGHRGLASAEMFTRLDEVGKGDTFTIEVFDEILTYKVVDKIVVNPDETKKIAAVPGKDLMTLITCTPLGINTQRILVTGERVVPTPAADKALRGKKPDVPRFPWWIVACFGSLCIVGGYIWWAGLPVKKKKKTEKSDAAADASAATSDDISAESSSTSTVSSADLVLEEAKAIKNRPKKRTKVKKSSLRKKRKRSGHGEKTFDWLISILGL</sequence>
<keyword evidence="3" id="KW-0472">Membrane</keyword>
<proteinExistence type="predicted"/>
<gene>
    <name evidence="4" type="ORF">BVL65_06440</name>
</gene>
<dbReference type="SUPFAM" id="SSF63817">
    <property type="entry name" value="Sortase"/>
    <property type="match status" value="1"/>
</dbReference>
<accession>A0ABN4V288</accession>
<keyword evidence="3" id="KW-1133">Transmembrane helix</keyword>
<evidence type="ECO:0000313" key="5">
    <source>
        <dbReference type="Proteomes" id="UP000186260"/>
    </source>
</evidence>
<feature type="compositionally biased region" description="Low complexity" evidence="2">
    <location>
        <begin position="302"/>
        <end position="327"/>
    </location>
</feature>
<organism evidence="4 5">
    <name type="scientific">Gardnerella swidsinskii</name>
    <dbReference type="NCBI Taxonomy" id="2792979"/>
    <lineage>
        <taxon>Bacteria</taxon>
        <taxon>Bacillati</taxon>
        <taxon>Actinomycetota</taxon>
        <taxon>Actinomycetes</taxon>
        <taxon>Bifidobacteriales</taxon>
        <taxon>Bifidobacteriaceae</taxon>
        <taxon>Gardnerella</taxon>
    </lineage>
</organism>
<dbReference type="InterPro" id="IPR023365">
    <property type="entry name" value="Sortase_dom-sf"/>
</dbReference>
<protein>
    <submittedName>
        <fullName evidence="4">Class C sortase</fullName>
    </submittedName>
</protein>
<evidence type="ECO:0000256" key="2">
    <source>
        <dbReference type="SAM" id="MobiDB-lite"/>
    </source>
</evidence>
<dbReference type="CDD" id="cd05827">
    <property type="entry name" value="Sortase_C"/>
    <property type="match status" value="1"/>
</dbReference>
<dbReference type="InterPro" id="IPR042002">
    <property type="entry name" value="Sortase_C"/>
</dbReference>
<name>A0ABN4V288_9BIFI</name>
<evidence type="ECO:0000313" key="4">
    <source>
        <dbReference type="EMBL" id="APW19405.1"/>
    </source>
</evidence>
<feature type="transmembrane region" description="Helical" evidence="3">
    <location>
        <begin position="265"/>
        <end position="285"/>
    </location>
</feature>
<evidence type="ECO:0000256" key="3">
    <source>
        <dbReference type="SAM" id="Phobius"/>
    </source>
</evidence>
<keyword evidence="1" id="KW-0378">Hydrolase</keyword>
<dbReference type="RefSeq" id="WP_076003176.1">
    <property type="nucleotide sequence ID" value="NZ_CP019058.1"/>
</dbReference>